<name>A0A6A6CK66_ZASCE</name>
<evidence type="ECO:0000256" key="1">
    <source>
        <dbReference type="SAM" id="SignalP"/>
    </source>
</evidence>
<keyword evidence="1" id="KW-0732">Signal</keyword>
<sequence>MRFGQIASLLVSIVPAAFSAPVEERQACGTGITPAEAARVQASFTSAGIVPTLIPTIQPKVKLSITYATKNVDLGTQTSTLDTLLQPTFSFTAEPGAPADATYSFFMVDPDVPGPQGAPVLGVRINFLHWYISGVKPCTSSGNTVTFYELPTPASPFEQHRYTWLVYREPAGYKPNVIQAQVRPTFDLLGYTTRGGLVLQDQSLDCVCRVTSCLKDKGHPCCFGDWHNGFVVQISILVVVMDPKADKIPCKSLLRAGVMPMSFQAKMHGVTDGSHTVHRQMQSKSVYKFSPSTRFPRIMAMNDGLRMGN</sequence>
<dbReference type="PANTHER" id="PTHR11362:SF82">
    <property type="entry name" value="PHOSPHATIDYLETHANOLAMINE-BINDING PROTEIN 4"/>
    <property type="match status" value="1"/>
</dbReference>
<dbReference type="InterPro" id="IPR035810">
    <property type="entry name" value="PEBP_euk"/>
</dbReference>
<keyword evidence="3" id="KW-1185">Reference proteome</keyword>
<dbReference type="SUPFAM" id="SSF49777">
    <property type="entry name" value="PEBP-like"/>
    <property type="match status" value="1"/>
</dbReference>
<dbReference type="CDD" id="cd00866">
    <property type="entry name" value="PEBP_euk"/>
    <property type="match status" value="1"/>
</dbReference>
<dbReference type="Gene3D" id="3.90.280.10">
    <property type="entry name" value="PEBP-like"/>
    <property type="match status" value="1"/>
</dbReference>
<reference evidence="2" key="1">
    <citation type="journal article" date="2020" name="Stud. Mycol.">
        <title>101 Dothideomycetes genomes: a test case for predicting lifestyles and emergence of pathogens.</title>
        <authorList>
            <person name="Haridas S."/>
            <person name="Albert R."/>
            <person name="Binder M."/>
            <person name="Bloem J."/>
            <person name="Labutti K."/>
            <person name="Salamov A."/>
            <person name="Andreopoulos B."/>
            <person name="Baker S."/>
            <person name="Barry K."/>
            <person name="Bills G."/>
            <person name="Bluhm B."/>
            <person name="Cannon C."/>
            <person name="Castanera R."/>
            <person name="Culley D."/>
            <person name="Daum C."/>
            <person name="Ezra D."/>
            <person name="Gonzalez J."/>
            <person name="Henrissat B."/>
            <person name="Kuo A."/>
            <person name="Liang C."/>
            <person name="Lipzen A."/>
            <person name="Lutzoni F."/>
            <person name="Magnuson J."/>
            <person name="Mondo S."/>
            <person name="Nolan M."/>
            <person name="Ohm R."/>
            <person name="Pangilinan J."/>
            <person name="Park H.-J."/>
            <person name="Ramirez L."/>
            <person name="Alfaro M."/>
            <person name="Sun H."/>
            <person name="Tritt A."/>
            <person name="Yoshinaga Y."/>
            <person name="Zwiers L.-H."/>
            <person name="Turgeon B."/>
            <person name="Goodwin S."/>
            <person name="Spatafora J."/>
            <person name="Crous P."/>
            <person name="Grigoriev I."/>
        </authorList>
    </citation>
    <scope>NUCLEOTIDE SEQUENCE</scope>
    <source>
        <strain evidence="2">ATCC 36951</strain>
    </source>
</reference>
<gene>
    <name evidence="2" type="ORF">M409DRAFT_55183</name>
</gene>
<dbReference type="OrthoDB" id="2506647at2759"/>
<feature type="chain" id="PRO_5025641035" description="Phosphatidylethanolamine-binding protein" evidence="1">
    <location>
        <begin position="20"/>
        <end position="309"/>
    </location>
</feature>
<evidence type="ECO:0000313" key="2">
    <source>
        <dbReference type="EMBL" id="KAF2166342.1"/>
    </source>
</evidence>
<dbReference type="PANTHER" id="PTHR11362">
    <property type="entry name" value="PHOSPHATIDYLETHANOLAMINE-BINDING PROTEIN"/>
    <property type="match status" value="1"/>
</dbReference>
<dbReference type="AlphaFoldDB" id="A0A6A6CK66"/>
<evidence type="ECO:0000313" key="3">
    <source>
        <dbReference type="Proteomes" id="UP000799537"/>
    </source>
</evidence>
<dbReference type="RefSeq" id="XP_033667231.1">
    <property type="nucleotide sequence ID" value="XM_033812932.1"/>
</dbReference>
<organism evidence="2 3">
    <name type="scientific">Zasmidium cellare ATCC 36951</name>
    <dbReference type="NCBI Taxonomy" id="1080233"/>
    <lineage>
        <taxon>Eukaryota</taxon>
        <taxon>Fungi</taxon>
        <taxon>Dikarya</taxon>
        <taxon>Ascomycota</taxon>
        <taxon>Pezizomycotina</taxon>
        <taxon>Dothideomycetes</taxon>
        <taxon>Dothideomycetidae</taxon>
        <taxon>Mycosphaerellales</taxon>
        <taxon>Mycosphaerellaceae</taxon>
        <taxon>Zasmidium</taxon>
    </lineage>
</organism>
<protein>
    <recommendedName>
        <fullName evidence="4">Phosphatidylethanolamine-binding protein</fullName>
    </recommendedName>
</protein>
<evidence type="ECO:0008006" key="4">
    <source>
        <dbReference type="Google" id="ProtNLM"/>
    </source>
</evidence>
<proteinExistence type="predicted"/>
<dbReference type="EMBL" id="ML993597">
    <property type="protein sequence ID" value="KAF2166342.1"/>
    <property type="molecule type" value="Genomic_DNA"/>
</dbReference>
<dbReference type="InterPro" id="IPR036610">
    <property type="entry name" value="PEBP-like_sf"/>
</dbReference>
<feature type="signal peptide" evidence="1">
    <location>
        <begin position="1"/>
        <end position="19"/>
    </location>
</feature>
<dbReference type="Pfam" id="PF01161">
    <property type="entry name" value="PBP"/>
    <property type="match status" value="1"/>
</dbReference>
<accession>A0A6A6CK66</accession>
<dbReference type="InterPro" id="IPR008914">
    <property type="entry name" value="PEBP"/>
</dbReference>
<dbReference type="GeneID" id="54566204"/>
<dbReference type="Proteomes" id="UP000799537">
    <property type="component" value="Unassembled WGS sequence"/>
</dbReference>